<dbReference type="Proteomes" id="UP000663873">
    <property type="component" value="Unassembled WGS sequence"/>
</dbReference>
<evidence type="ECO:0000313" key="3">
    <source>
        <dbReference type="Proteomes" id="UP000663873"/>
    </source>
</evidence>
<name>A0A821Q8Z4_9BILA</name>
<dbReference type="AlphaFoldDB" id="A0A821Q8Z4"/>
<evidence type="ECO:0000256" key="1">
    <source>
        <dbReference type="SAM" id="MobiDB-lite"/>
    </source>
</evidence>
<sequence>MPGASGITTLASGVVKVTPSDPGLRSDGTVPVLAPVSWGEP</sequence>
<feature type="non-terminal residue" evidence="2">
    <location>
        <position position="41"/>
    </location>
</feature>
<organism evidence="2 3">
    <name type="scientific">Rotaria socialis</name>
    <dbReference type="NCBI Taxonomy" id="392032"/>
    <lineage>
        <taxon>Eukaryota</taxon>
        <taxon>Metazoa</taxon>
        <taxon>Spiralia</taxon>
        <taxon>Gnathifera</taxon>
        <taxon>Rotifera</taxon>
        <taxon>Eurotatoria</taxon>
        <taxon>Bdelloidea</taxon>
        <taxon>Philodinida</taxon>
        <taxon>Philodinidae</taxon>
        <taxon>Rotaria</taxon>
    </lineage>
</organism>
<protein>
    <submittedName>
        <fullName evidence="2">Uncharacterized protein</fullName>
    </submittedName>
</protein>
<proteinExistence type="predicted"/>
<evidence type="ECO:0000313" key="2">
    <source>
        <dbReference type="EMBL" id="CAF4819160.1"/>
    </source>
</evidence>
<comment type="caution">
    <text evidence="2">The sequence shown here is derived from an EMBL/GenBank/DDBJ whole genome shotgun (WGS) entry which is preliminary data.</text>
</comment>
<feature type="region of interest" description="Disordered" evidence="1">
    <location>
        <begin position="16"/>
        <end position="41"/>
    </location>
</feature>
<keyword evidence="3" id="KW-1185">Reference proteome</keyword>
<gene>
    <name evidence="2" type="ORF">UJA718_LOCUS42085</name>
</gene>
<reference evidence="2" key="1">
    <citation type="submission" date="2021-02" db="EMBL/GenBank/DDBJ databases">
        <authorList>
            <person name="Nowell W R."/>
        </authorList>
    </citation>
    <scope>NUCLEOTIDE SEQUENCE</scope>
</reference>
<dbReference type="EMBL" id="CAJOBP010052652">
    <property type="protein sequence ID" value="CAF4819160.1"/>
    <property type="molecule type" value="Genomic_DNA"/>
</dbReference>
<accession>A0A821Q8Z4</accession>